<feature type="domain" description="Protein kinase" evidence="8">
    <location>
        <begin position="20"/>
        <end position="276"/>
    </location>
</feature>
<dbReference type="GO" id="GO:0004691">
    <property type="term" value="F:cAMP-dependent protein kinase activity"/>
    <property type="evidence" value="ECO:0007669"/>
    <property type="project" value="TreeGrafter"/>
</dbReference>
<evidence type="ECO:0008006" key="11">
    <source>
        <dbReference type="Google" id="ProtNLM"/>
    </source>
</evidence>
<dbReference type="PROSITE" id="PS51285">
    <property type="entry name" value="AGC_KINASE_CTER"/>
    <property type="match status" value="1"/>
</dbReference>
<dbReference type="GO" id="GO:0009653">
    <property type="term" value="P:anatomical structure morphogenesis"/>
    <property type="evidence" value="ECO:0007669"/>
    <property type="project" value="UniProtKB-ARBA"/>
</dbReference>
<dbReference type="VEuPathDB" id="CryptoDB:Cvel_3233"/>
<keyword evidence="2" id="KW-0808">Transferase</keyword>
<accession>A0A0G4FDF9</accession>
<keyword evidence="5 6" id="KW-0067">ATP-binding</keyword>
<dbReference type="Gene3D" id="3.30.200.20">
    <property type="entry name" value="Phosphorylase Kinase, domain 1"/>
    <property type="match status" value="1"/>
</dbReference>
<feature type="binding site" evidence="6">
    <location>
        <position position="51"/>
    </location>
    <ligand>
        <name>ATP</name>
        <dbReference type="ChEBI" id="CHEBI:30616"/>
    </ligand>
</feature>
<dbReference type="EMBL" id="CDMZ01000297">
    <property type="protein sequence ID" value="CEM11243.1"/>
    <property type="molecule type" value="Genomic_DNA"/>
</dbReference>
<dbReference type="InterPro" id="IPR011009">
    <property type="entry name" value="Kinase-like_dom_sf"/>
</dbReference>
<dbReference type="InterPro" id="IPR017441">
    <property type="entry name" value="Protein_kinase_ATP_BS"/>
</dbReference>
<dbReference type="FunFam" id="1.10.510.10:FF:000005">
    <property type="entry name" value="cAMP-dependent protein kinase catalytic subunit alpha"/>
    <property type="match status" value="1"/>
</dbReference>
<comment type="similarity">
    <text evidence="7">Belongs to the protein kinase superfamily.</text>
</comment>
<evidence type="ECO:0000256" key="1">
    <source>
        <dbReference type="ARBA" id="ARBA00022527"/>
    </source>
</evidence>
<evidence type="ECO:0000256" key="6">
    <source>
        <dbReference type="PROSITE-ProRule" id="PRU10141"/>
    </source>
</evidence>
<reference evidence="10" key="1">
    <citation type="submission" date="2014-11" db="EMBL/GenBank/DDBJ databases">
        <authorList>
            <person name="Otto D Thomas"/>
            <person name="Naeem Raeece"/>
        </authorList>
    </citation>
    <scope>NUCLEOTIDE SEQUENCE</scope>
</reference>
<evidence type="ECO:0000256" key="2">
    <source>
        <dbReference type="ARBA" id="ARBA00022679"/>
    </source>
</evidence>
<evidence type="ECO:0000313" key="10">
    <source>
        <dbReference type="EMBL" id="CEM11243.1"/>
    </source>
</evidence>
<evidence type="ECO:0000259" key="9">
    <source>
        <dbReference type="PROSITE" id="PS51285"/>
    </source>
</evidence>
<evidence type="ECO:0000256" key="3">
    <source>
        <dbReference type="ARBA" id="ARBA00022741"/>
    </source>
</evidence>
<dbReference type="SUPFAM" id="SSF56112">
    <property type="entry name" value="Protein kinase-like (PK-like)"/>
    <property type="match status" value="1"/>
</dbReference>
<keyword evidence="1 7" id="KW-0723">Serine/threonine-protein kinase</keyword>
<dbReference type="Gene3D" id="1.10.510.10">
    <property type="entry name" value="Transferase(Phosphotransferase) domain 1"/>
    <property type="match status" value="1"/>
</dbReference>
<keyword evidence="3 6" id="KW-0547">Nucleotide-binding</keyword>
<organism evidence="10">
    <name type="scientific">Chromera velia CCMP2878</name>
    <dbReference type="NCBI Taxonomy" id="1169474"/>
    <lineage>
        <taxon>Eukaryota</taxon>
        <taxon>Sar</taxon>
        <taxon>Alveolata</taxon>
        <taxon>Colpodellida</taxon>
        <taxon>Chromeraceae</taxon>
        <taxon>Chromera</taxon>
    </lineage>
</organism>
<dbReference type="AlphaFoldDB" id="A0A0G4FDF9"/>
<dbReference type="CDD" id="cd05580">
    <property type="entry name" value="STKc_PKA_like"/>
    <property type="match status" value="1"/>
</dbReference>
<dbReference type="PhylomeDB" id="A0A0G4FDF9"/>
<dbReference type="FunFam" id="3.30.200.20:FF:000042">
    <property type="entry name" value="Aurora kinase A"/>
    <property type="match status" value="1"/>
</dbReference>
<keyword evidence="4" id="KW-0418">Kinase</keyword>
<dbReference type="GO" id="GO:0005524">
    <property type="term" value="F:ATP binding"/>
    <property type="evidence" value="ECO:0007669"/>
    <property type="project" value="UniProtKB-UniRule"/>
</dbReference>
<evidence type="ECO:0000256" key="4">
    <source>
        <dbReference type="ARBA" id="ARBA00022777"/>
    </source>
</evidence>
<dbReference type="PROSITE" id="PS00108">
    <property type="entry name" value="PROTEIN_KINASE_ST"/>
    <property type="match status" value="1"/>
</dbReference>
<dbReference type="InterPro" id="IPR008271">
    <property type="entry name" value="Ser/Thr_kinase_AS"/>
</dbReference>
<name>A0A0G4FDF9_9ALVE</name>
<dbReference type="GO" id="GO:0005952">
    <property type="term" value="C:cAMP-dependent protein kinase complex"/>
    <property type="evidence" value="ECO:0007669"/>
    <property type="project" value="TreeGrafter"/>
</dbReference>
<dbReference type="PROSITE" id="PS50011">
    <property type="entry name" value="PROTEIN_KINASE_DOM"/>
    <property type="match status" value="1"/>
</dbReference>
<dbReference type="InterPro" id="IPR000961">
    <property type="entry name" value="AGC-kinase_C"/>
</dbReference>
<evidence type="ECO:0000259" key="8">
    <source>
        <dbReference type="PROSITE" id="PS50011"/>
    </source>
</evidence>
<dbReference type="Pfam" id="PF00069">
    <property type="entry name" value="Pkinase"/>
    <property type="match status" value="1"/>
</dbReference>
<proteinExistence type="inferred from homology"/>
<dbReference type="PANTHER" id="PTHR24353:SF37">
    <property type="entry name" value="CAMP-DEPENDENT PROTEIN KINASE CATALYTIC SUBUNIT PRKX"/>
    <property type="match status" value="1"/>
</dbReference>
<gene>
    <name evidence="10" type="ORF">Cvel_3233</name>
</gene>
<evidence type="ECO:0000256" key="7">
    <source>
        <dbReference type="RuleBase" id="RU000304"/>
    </source>
</evidence>
<dbReference type="PROSITE" id="PS00107">
    <property type="entry name" value="PROTEIN_KINASE_ATP"/>
    <property type="match status" value="1"/>
</dbReference>
<feature type="domain" description="AGC-kinase C-terminal" evidence="9">
    <location>
        <begin position="277"/>
        <end position="329"/>
    </location>
</feature>
<sequence>MSVKKDLGGKAGKKFTVDDFNLIRTVGTGSFGRVFLAKLRLKDNSEPYAIKRLKKSAIIRQKQVDHVMSEKSVMQSLDHPFITKIGGSFQDQRYVYLIMEYVPGGELFTHLRRQGRFEDDVVRFYAGQVACIFEYLHKKNLIYRDLKPENILLDAKGYVKLTDFGFAKHVEYRTYTLCGTPEYIAPEVLLNKGHNKAVDWWTLGVFIFEATVGYPPFVDEEPLGIYQKILSGRVLFPKFFDRHAKDLVRSLLTADSGKRLGSGTAAADEVKIHRWFKDFDWGQLMRRDMQAGYTPIVKDPDDSNNYEEYPDSDEIPQVVQASIDPFLDW</sequence>
<dbReference type="SMART" id="SM00220">
    <property type="entry name" value="S_TKc"/>
    <property type="match status" value="1"/>
</dbReference>
<dbReference type="PANTHER" id="PTHR24353">
    <property type="entry name" value="CYCLIC NUCLEOTIDE-DEPENDENT PROTEIN KINASE"/>
    <property type="match status" value="1"/>
</dbReference>
<protein>
    <recommendedName>
        <fullName evidence="11">Protein kinase domain-containing protein</fullName>
    </recommendedName>
</protein>
<dbReference type="InterPro" id="IPR000719">
    <property type="entry name" value="Prot_kinase_dom"/>
</dbReference>
<evidence type="ECO:0000256" key="5">
    <source>
        <dbReference type="ARBA" id="ARBA00022840"/>
    </source>
</evidence>